<evidence type="ECO:0000313" key="4">
    <source>
        <dbReference type="EMBL" id="KAK9118330.1"/>
    </source>
</evidence>
<feature type="region of interest" description="Disordered" evidence="2">
    <location>
        <begin position="277"/>
        <end position="301"/>
    </location>
</feature>
<protein>
    <recommendedName>
        <fullName evidence="3">CCHC-type domain-containing protein</fullName>
    </recommendedName>
</protein>
<keyword evidence="1" id="KW-0862">Zinc</keyword>
<sequence length="301" mass="33816">MKFGEDDPSIVAITRDGTSGASYKATLLPSSDQPSHSKRSTAPVEEDEIEEEELDDYINYLICSNERTLRCIHSPWVIFKVLGRTWLTITSLSKSLDGNGPLHRYPSKGSQFYSRESTISTIPMWIGLPKIPLEFYDDEILERIGNALGKFVKANSHSTHAACGKFARINIEVDLLQPLVPTLFVRDMEVSMVYEGPHKVCFGCGRLGHRQTDCSNETLDKLMKEGRAPMEKGEEAHMEVHSQDTSHPPRPSPSDVFLQAEEAPSFRPWMIGQCRERPKPRRTSVNLGHQELNNGGPTNCF</sequence>
<proteinExistence type="predicted"/>
<feature type="region of interest" description="Disordered" evidence="2">
    <location>
        <begin position="232"/>
        <end position="256"/>
    </location>
</feature>
<dbReference type="EMBL" id="JBBNAG010000007">
    <property type="protein sequence ID" value="KAK9118330.1"/>
    <property type="molecule type" value="Genomic_DNA"/>
</dbReference>
<feature type="compositionally biased region" description="Basic and acidic residues" evidence="2">
    <location>
        <begin position="232"/>
        <end position="244"/>
    </location>
</feature>
<dbReference type="Proteomes" id="UP001419268">
    <property type="component" value="Unassembled WGS sequence"/>
</dbReference>
<keyword evidence="5" id="KW-1185">Reference proteome</keyword>
<dbReference type="GO" id="GO:0003676">
    <property type="term" value="F:nucleic acid binding"/>
    <property type="evidence" value="ECO:0007669"/>
    <property type="project" value="InterPro"/>
</dbReference>
<feature type="region of interest" description="Disordered" evidence="2">
    <location>
        <begin position="23"/>
        <end position="49"/>
    </location>
</feature>
<dbReference type="PANTHER" id="PTHR31286">
    <property type="entry name" value="GLYCINE-RICH CELL WALL STRUCTURAL PROTEIN 1.8-LIKE"/>
    <property type="match status" value="1"/>
</dbReference>
<gene>
    <name evidence="4" type="ORF">Scep_016423</name>
</gene>
<evidence type="ECO:0000256" key="1">
    <source>
        <dbReference type="PROSITE-ProRule" id="PRU00047"/>
    </source>
</evidence>
<keyword evidence="1" id="KW-0863">Zinc-finger</keyword>
<name>A0AAP0NUM3_9MAGN</name>
<reference evidence="4 5" key="1">
    <citation type="submission" date="2024-01" db="EMBL/GenBank/DDBJ databases">
        <title>Genome assemblies of Stephania.</title>
        <authorList>
            <person name="Yang L."/>
        </authorList>
    </citation>
    <scope>NUCLEOTIDE SEQUENCE [LARGE SCALE GENOMIC DNA]</scope>
    <source>
        <strain evidence="4">JXDWG</strain>
        <tissue evidence="4">Leaf</tissue>
    </source>
</reference>
<accession>A0AAP0NUM3</accession>
<feature type="compositionally biased region" description="Polar residues" evidence="2">
    <location>
        <begin position="283"/>
        <end position="301"/>
    </location>
</feature>
<evidence type="ECO:0000313" key="5">
    <source>
        <dbReference type="Proteomes" id="UP001419268"/>
    </source>
</evidence>
<dbReference type="PANTHER" id="PTHR31286:SF99">
    <property type="entry name" value="DUF4283 DOMAIN-CONTAINING PROTEIN"/>
    <property type="match status" value="1"/>
</dbReference>
<dbReference type="InterPro" id="IPR040256">
    <property type="entry name" value="At4g02000-like"/>
</dbReference>
<organism evidence="4 5">
    <name type="scientific">Stephania cephalantha</name>
    <dbReference type="NCBI Taxonomy" id="152367"/>
    <lineage>
        <taxon>Eukaryota</taxon>
        <taxon>Viridiplantae</taxon>
        <taxon>Streptophyta</taxon>
        <taxon>Embryophyta</taxon>
        <taxon>Tracheophyta</taxon>
        <taxon>Spermatophyta</taxon>
        <taxon>Magnoliopsida</taxon>
        <taxon>Ranunculales</taxon>
        <taxon>Menispermaceae</taxon>
        <taxon>Menispermoideae</taxon>
        <taxon>Cissampelideae</taxon>
        <taxon>Stephania</taxon>
    </lineage>
</organism>
<dbReference type="PROSITE" id="PS50158">
    <property type="entry name" value="ZF_CCHC"/>
    <property type="match status" value="1"/>
</dbReference>
<dbReference type="GO" id="GO:0008270">
    <property type="term" value="F:zinc ion binding"/>
    <property type="evidence" value="ECO:0007669"/>
    <property type="project" value="UniProtKB-KW"/>
</dbReference>
<evidence type="ECO:0000256" key="2">
    <source>
        <dbReference type="SAM" id="MobiDB-lite"/>
    </source>
</evidence>
<comment type="caution">
    <text evidence="4">The sequence shown here is derived from an EMBL/GenBank/DDBJ whole genome shotgun (WGS) entry which is preliminary data.</text>
</comment>
<keyword evidence="1" id="KW-0479">Metal-binding</keyword>
<evidence type="ECO:0000259" key="3">
    <source>
        <dbReference type="PROSITE" id="PS50158"/>
    </source>
</evidence>
<dbReference type="InterPro" id="IPR001878">
    <property type="entry name" value="Znf_CCHC"/>
</dbReference>
<feature type="domain" description="CCHC-type" evidence="3">
    <location>
        <begin position="201"/>
        <end position="216"/>
    </location>
</feature>
<dbReference type="AlphaFoldDB" id="A0AAP0NUM3"/>